<dbReference type="AlphaFoldDB" id="A0A1J5RPN2"/>
<dbReference type="Gene3D" id="3.20.20.100">
    <property type="entry name" value="NADP-dependent oxidoreductase domain"/>
    <property type="match status" value="1"/>
</dbReference>
<name>A0A1J5RPN2_9ZZZZ</name>
<dbReference type="CDD" id="cd19097">
    <property type="entry name" value="AKR_unchar"/>
    <property type="match status" value="1"/>
</dbReference>
<accession>A0A1J5RPN2</accession>
<proteinExistence type="predicted"/>
<evidence type="ECO:0000313" key="2">
    <source>
        <dbReference type="EMBL" id="OIQ97554.1"/>
    </source>
</evidence>
<gene>
    <name evidence="2" type="ORF">GALL_204380</name>
</gene>
<dbReference type="InterPro" id="IPR023210">
    <property type="entry name" value="NADP_OxRdtase_dom"/>
</dbReference>
<reference evidence="2" key="1">
    <citation type="submission" date="2016-10" db="EMBL/GenBank/DDBJ databases">
        <title>Sequence of Gallionella enrichment culture.</title>
        <authorList>
            <person name="Poehlein A."/>
            <person name="Muehling M."/>
            <person name="Daniel R."/>
        </authorList>
    </citation>
    <scope>NUCLEOTIDE SEQUENCE</scope>
</reference>
<feature type="domain" description="NADP-dependent oxidoreductase" evidence="1">
    <location>
        <begin position="3"/>
        <end position="261"/>
    </location>
</feature>
<organism evidence="2">
    <name type="scientific">mine drainage metagenome</name>
    <dbReference type="NCBI Taxonomy" id="410659"/>
    <lineage>
        <taxon>unclassified sequences</taxon>
        <taxon>metagenomes</taxon>
        <taxon>ecological metagenomes</taxon>
    </lineage>
</organism>
<evidence type="ECO:0000259" key="1">
    <source>
        <dbReference type="Pfam" id="PF00248"/>
    </source>
</evidence>
<dbReference type="PANTHER" id="PTHR43312">
    <property type="entry name" value="D-THREO-ALDOSE 1-DEHYDROGENASE"/>
    <property type="match status" value="1"/>
</dbReference>
<dbReference type="SUPFAM" id="SSF51430">
    <property type="entry name" value="NAD(P)-linked oxidoreductase"/>
    <property type="match status" value="1"/>
</dbReference>
<dbReference type="InterPro" id="IPR053135">
    <property type="entry name" value="AKR2_Oxidoreductase"/>
</dbReference>
<comment type="caution">
    <text evidence="2">The sequence shown here is derived from an EMBL/GenBank/DDBJ whole genome shotgun (WGS) entry which is preliminary data.</text>
</comment>
<dbReference type="InterPro" id="IPR036812">
    <property type="entry name" value="NAD(P)_OxRdtase_dom_sf"/>
</dbReference>
<dbReference type="PANTHER" id="PTHR43312:SF1">
    <property type="entry name" value="NADP-DEPENDENT OXIDOREDUCTASE DOMAIN-CONTAINING PROTEIN"/>
    <property type="match status" value="1"/>
</dbReference>
<dbReference type="EMBL" id="MLJW01000131">
    <property type="protein sequence ID" value="OIQ97554.1"/>
    <property type="molecule type" value="Genomic_DNA"/>
</dbReference>
<protein>
    <submittedName>
        <fullName evidence="2">Aldo/keto reductase family protein</fullName>
    </submittedName>
</protein>
<dbReference type="Pfam" id="PF00248">
    <property type="entry name" value="Aldo_ket_red"/>
    <property type="match status" value="1"/>
</dbReference>
<sequence>MMRLALGTVQFGLPYGIANQDGQVSRVVAKDMLQYAVANGIDTLDTAIAYGDSEACLGEIGCKDFKLVTKLPAVPDKCNDITKWVSEQVSASLGRMGVNSVYGLLLHRSEQLLGPDGKLIFKVLQNLRATGQVQKIGVSIYAPSELDALTQYRFDLVQAPFNLIDRRLLTSGWLQRLKQEGVEIHTRSAFLQGLLLMSRTAMPAKFAPWAGIWGKWYEWLDNHSLTAVEATLAYPLAFPEIDRVVIGADSKHQLEQIVCAVRGSSTPKDLPDLHSDDENLTNPAYWSKL</sequence>